<dbReference type="InterPro" id="IPR003959">
    <property type="entry name" value="ATPase_AAA_core"/>
</dbReference>
<evidence type="ECO:0000313" key="7">
    <source>
        <dbReference type="Proteomes" id="UP000431901"/>
    </source>
</evidence>
<dbReference type="Pfam" id="PF00004">
    <property type="entry name" value="AAA"/>
    <property type="match status" value="1"/>
</dbReference>
<comment type="caution">
    <text evidence="6">The sequence shown here is derived from an EMBL/GenBank/DDBJ whole genome shotgun (WGS) entry which is preliminary data.</text>
</comment>
<name>A0A6I4W7Y4_9ACTN</name>
<dbReference type="InterPro" id="IPR003960">
    <property type="entry name" value="ATPase_AAA_CS"/>
</dbReference>
<dbReference type="InterPro" id="IPR050221">
    <property type="entry name" value="26S_Proteasome_ATPase"/>
</dbReference>
<keyword evidence="3 4" id="KW-0067">ATP-binding</keyword>
<organism evidence="6 7">
    <name type="scientific">Actinomadura rayongensis</name>
    <dbReference type="NCBI Taxonomy" id="1429076"/>
    <lineage>
        <taxon>Bacteria</taxon>
        <taxon>Bacillati</taxon>
        <taxon>Actinomycetota</taxon>
        <taxon>Actinomycetes</taxon>
        <taxon>Streptosporangiales</taxon>
        <taxon>Thermomonosporaceae</taxon>
        <taxon>Actinomadura</taxon>
    </lineage>
</organism>
<evidence type="ECO:0000256" key="1">
    <source>
        <dbReference type="ARBA" id="ARBA00006914"/>
    </source>
</evidence>
<dbReference type="AlphaFoldDB" id="A0A6I4W7Y4"/>
<dbReference type="CDD" id="cd19481">
    <property type="entry name" value="RecA-like_protease"/>
    <property type="match status" value="1"/>
</dbReference>
<dbReference type="InterPro" id="IPR003593">
    <property type="entry name" value="AAA+_ATPase"/>
</dbReference>
<dbReference type="EMBL" id="WUTW01000002">
    <property type="protein sequence ID" value="MXQ65581.1"/>
    <property type="molecule type" value="Genomic_DNA"/>
</dbReference>
<evidence type="ECO:0000256" key="4">
    <source>
        <dbReference type="RuleBase" id="RU003651"/>
    </source>
</evidence>
<accession>A0A6I4W7Y4</accession>
<keyword evidence="7" id="KW-1185">Reference proteome</keyword>
<protein>
    <submittedName>
        <fullName evidence="6">AAA family ATPase</fullName>
    </submittedName>
</protein>
<dbReference type="SMART" id="SM00382">
    <property type="entry name" value="AAA"/>
    <property type="match status" value="1"/>
</dbReference>
<proteinExistence type="inferred from homology"/>
<evidence type="ECO:0000256" key="3">
    <source>
        <dbReference type="ARBA" id="ARBA00022840"/>
    </source>
</evidence>
<dbReference type="GO" id="GO:0016887">
    <property type="term" value="F:ATP hydrolysis activity"/>
    <property type="evidence" value="ECO:0007669"/>
    <property type="project" value="InterPro"/>
</dbReference>
<comment type="similarity">
    <text evidence="1 4">Belongs to the AAA ATPase family.</text>
</comment>
<dbReference type="GO" id="GO:0005524">
    <property type="term" value="F:ATP binding"/>
    <property type="evidence" value="ECO:0007669"/>
    <property type="project" value="UniProtKB-KW"/>
</dbReference>
<evidence type="ECO:0000313" key="6">
    <source>
        <dbReference type="EMBL" id="MXQ65581.1"/>
    </source>
</evidence>
<dbReference type="SUPFAM" id="SSF52540">
    <property type="entry name" value="P-loop containing nucleoside triphosphate hydrolases"/>
    <property type="match status" value="1"/>
</dbReference>
<dbReference type="PROSITE" id="PS00674">
    <property type="entry name" value="AAA"/>
    <property type="match status" value="1"/>
</dbReference>
<dbReference type="Gene3D" id="3.40.50.300">
    <property type="entry name" value="P-loop containing nucleotide triphosphate hydrolases"/>
    <property type="match status" value="1"/>
</dbReference>
<dbReference type="PANTHER" id="PTHR23073">
    <property type="entry name" value="26S PROTEASOME REGULATORY SUBUNIT"/>
    <property type="match status" value="1"/>
</dbReference>
<keyword evidence="2 4" id="KW-0547">Nucleotide-binding</keyword>
<evidence type="ECO:0000256" key="2">
    <source>
        <dbReference type="ARBA" id="ARBA00022741"/>
    </source>
</evidence>
<dbReference type="InterPro" id="IPR027417">
    <property type="entry name" value="P-loop_NTPase"/>
</dbReference>
<reference evidence="6 7" key="1">
    <citation type="submission" date="2019-12" db="EMBL/GenBank/DDBJ databases">
        <title>Nocardia macrotermitis sp. nov. and Nocardia aurantia sp. nov., isolated from the gut of the fungus growing-termite Macrotermes natalensis.</title>
        <authorList>
            <person name="Christine B."/>
            <person name="Rene B."/>
        </authorList>
    </citation>
    <scope>NUCLEOTIDE SEQUENCE [LARGE SCALE GENOMIC DNA]</scope>
    <source>
        <strain evidence="6 7">DSM 102126</strain>
    </source>
</reference>
<sequence length="302" mass="32995">MTTNQDLFDDDLDLPDPFAQQRYARLVGLDHIKTRLAKEAELILQPDLLEEWSLRTHQTVLPAVARLAHRPPLIIFAGDVGTGKTTLAETFADAIARRHRIDVRVKRLSLRARGTGAVGEMTRLIGTAFDVILHDARAAGSKRPTILVIDQADALAQSREASQMHHEDRAGVNALIRGISQVATEASGVLVIMCTNRIGALDPAIRRRAAAEFDFSRPDENQRTAILTDLFEGVPLSPSDVKHLVDLTGPGDRGYGHTYSDLVDRVLAATCLAAYPTRPITAELIAEQILICPPTPPFTAQP</sequence>
<feature type="domain" description="AAA+ ATPase" evidence="5">
    <location>
        <begin position="70"/>
        <end position="219"/>
    </location>
</feature>
<dbReference type="OrthoDB" id="4772339at2"/>
<gene>
    <name evidence="6" type="ORF">GQ466_16250</name>
</gene>
<evidence type="ECO:0000259" key="5">
    <source>
        <dbReference type="SMART" id="SM00382"/>
    </source>
</evidence>
<dbReference type="Proteomes" id="UP000431901">
    <property type="component" value="Unassembled WGS sequence"/>
</dbReference>